<proteinExistence type="predicted"/>
<sequence>MRTVGEDDENGQFAELDADLAKMSFERMANIAVREREMNSYTQSLGALLLDNEMKGKVASLMNLLDEEGFFSIDDESIDWAKKSFTDLVEQFNALTGHCFDGCYAIQGIMDLKKFLPTKDDMCDDAVKMVGYANEAWNENIEQFWRDTRHYEHEYYDMLRQPIEKVSVFLNPHVLYLKILCV</sequence>
<evidence type="ECO:0000313" key="2">
    <source>
        <dbReference type="Proteomes" id="UP000011116"/>
    </source>
</evidence>
<reference evidence="2" key="1">
    <citation type="journal article" date="2012" name="Nature">
        <title>A physical, genetic and functional sequence assembly of the barley genome.</title>
        <authorList>
            <consortium name="The International Barley Genome Sequencing Consortium"/>
            <person name="Mayer K.F."/>
            <person name="Waugh R."/>
            <person name="Brown J.W."/>
            <person name="Schulman A."/>
            <person name="Langridge P."/>
            <person name="Platzer M."/>
            <person name="Fincher G.B."/>
            <person name="Muehlbauer G.J."/>
            <person name="Sato K."/>
            <person name="Close T.J."/>
            <person name="Wise R.P."/>
            <person name="Stein N."/>
        </authorList>
    </citation>
    <scope>NUCLEOTIDE SEQUENCE [LARGE SCALE GENOMIC DNA]</scope>
    <source>
        <strain evidence="2">cv. Morex</strain>
    </source>
</reference>
<dbReference type="InterPro" id="IPR045065">
    <property type="entry name" value="XPO1/5"/>
</dbReference>
<reference evidence="1" key="3">
    <citation type="submission" date="2022-01" db="UniProtKB">
        <authorList>
            <consortium name="EnsemblPlants"/>
        </authorList>
    </citation>
    <scope>IDENTIFICATION</scope>
    <source>
        <strain evidence="1">subsp. vulgare</strain>
    </source>
</reference>
<protein>
    <submittedName>
        <fullName evidence="1">Uncharacterized protein</fullName>
    </submittedName>
</protein>
<reference evidence="1" key="2">
    <citation type="submission" date="2020-10" db="EMBL/GenBank/DDBJ databases">
        <authorList>
            <person name="Scholz U."/>
            <person name="Mascher M."/>
            <person name="Fiebig A."/>
        </authorList>
    </citation>
    <scope>NUCLEOTIDE SEQUENCE [LARGE SCALE GENOMIC DNA]</scope>
    <source>
        <strain evidence="1">cv. Morex</strain>
    </source>
</reference>
<dbReference type="EnsemblPlants" id="HORVU.MOREX.r3.3HG0300440.1">
    <property type="protein sequence ID" value="HORVU.MOREX.r3.3HG0300440.1"/>
    <property type="gene ID" value="HORVU.MOREX.r3.3HG0300440"/>
</dbReference>
<dbReference type="AlphaFoldDB" id="A0A8I7BAM3"/>
<organism evidence="1 2">
    <name type="scientific">Hordeum vulgare subsp. vulgare</name>
    <name type="common">Domesticated barley</name>
    <dbReference type="NCBI Taxonomy" id="112509"/>
    <lineage>
        <taxon>Eukaryota</taxon>
        <taxon>Viridiplantae</taxon>
        <taxon>Streptophyta</taxon>
        <taxon>Embryophyta</taxon>
        <taxon>Tracheophyta</taxon>
        <taxon>Spermatophyta</taxon>
        <taxon>Magnoliopsida</taxon>
        <taxon>Liliopsida</taxon>
        <taxon>Poales</taxon>
        <taxon>Poaceae</taxon>
        <taxon>BOP clade</taxon>
        <taxon>Pooideae</taxon>
        <taxon>Triticodae</taxon>
        <taxon>Triticeae</taxon>
        <taxon>Hordeinae</taxon>
        <taxon>Hordeum</taxon>
    </lineage>
</organism>
<dbReference type="Proteomes" id="UP000011116">
    <property type="component" value="Chromosome 3H"/>
</dbReference>
<dbReference type="PANTHER" id="PTHR11223:SF6">
    <property type="entry name" value="EXPORTIN-5 C-TERMINAL DOMAIN-CONTAINING PROTEIN"/>
    <property type="match status" value="1"/>
</dbReference>
<name>A0A8I7BAM3_HORVV</name>
<evidence type="ECO:0000313" key="1">
    <source>
        <dbReference type="EnsemblPlants" id="HORVU.MOREX.r3.3HG0300440.1"/>
    </source>
</evidence>
<dbReference type="PANTHER" id="PTHR11223">
    <property type="entry name" value="EXPORTIN 1/5"/>
    <property type="match status" value="1"/>
</dbReference>
<dbReference type="GO" id="GO:0006611">
    <property type="term" value="P:protein export from nucleus"/>
    <property type="evidence" value="ECO:0007669"/>
    <property type="project" value="InterPro"/>
</dbReference>
<keyword evidence="2" id="KW-1185">Reference proteome</keyword>
<dbReference type="Gramene" id="HORVU.MOREX.r3.3HG0300440.1">
    <property type="protein sequence ID" value="HORVU.MOREX.r3.3HG0300440.1"/>
    <property type="gene ID" value="HORVU.MOREX.r3.3HG0300440"/>
</dbReference>
<dbReference type="GO" id="GO:0005049">
    <property type="term" value="F:nuclear export signal receptor activity"/>
    <property type="evidence" value="ECO:0007669"/>
    <property type="project" value="InterPro"/>
</dbReference>
<accession>A0A8I7BAM3</accession>